<feature type="transmembrane region" description="Helical" evidence="1">
    <location>
        <begin position="34"/>
        <end position="54"/>
    </location>
</feature>
<protein>
    <recommendedName>
        <fullName evidence="4">Phage holin family protein</fullName>
    </recommendedName>
</protein>
<gene>
    <name evidence="2" type="ORF">CJ205_04290</name>
</gene>
<dbReference type="RefSeq" id="WP_102227781.1">
    <property type="nucleotide sequence ID" value="NZ_PNFY01000018.1"/>
</dbReference>
<feature type="transmembrane region" description="Helical" evidence="1">
    <location>
        <begin position="90"/>
        <end position="109"/>
    </location>
</feature>
<name>A0A2N6SMZ9_9LACT</name>
<evidence type="ECO:0008006" key="4">
    <source>
        <dbReference type="Google" id="ProtNLM"/>
    </source>
</evidence>
<dbReference type="AlphaFoldDB" id="A0A2N6SMZ9"/>
<reference evidence="2 3" key="1">
    <citation type="submission" date="2017-09" db="EMBL/GenBank/DDBJ databases">
        <title>Bacterial strain isolated from the female urinary microbiota.</title>
        <authorList>
            <person name="Thomas-White K."/>
            <person name="Kumar N."/>
            <person name="Forster S."/>
            <person name="Putonti C."/>
            <person name="Lawley T."/>
            <person name="Wolfe A.J."/>
        </authorList>
    </citation>
    <scope>NUCLEOTIDE SEQUENCE [LARGE SCALE GENOMIC DNA]</scope>
    <source>
        <strain evidence="2 3">UMB0852</strain>
    </source>
</reference>
<dbReference type="STRING" id="84521.SAMN04487994_10364"/>
<keyword evidence="1" id="KW-0472">Membrane</keyword>
<feature type="transmembrane region" description="Helical" evidence="1">
    <location>
        <begin position="6"/>
        <end position="27"/>
    </location>
</feature>
<sequence>MQQAILSVLINGLGFIVLSQISPKIYVRDFKTSLLAGTVFALLSSFLLPILTILSFPITFLTFGLFQLFLNGLIVVLTDRLIDGFHVKSIWVGVLVAFILSLLQSAIFAR</sequence>
<feature type="transmembrane region" description="Helical" evidence="1">
    <location>
        <begin position="60"/>
        <end position="78"/>
    </location>
</feature>
<dbReference type="PANTHER" id="PTHR37309:SF1">
    <property type="entry name" value="SLR0284 PROTEIN"/>
    <property type="match status" value="1"/>
</dbReference>
<keyword evidence="3" id="KW-1185">Reference proteome</keyword>
<evidence type="ECO:0000313" key="3">
    <source>
        <dbReference type="Proteomes" id="UP000235682"/>
    </source>
</evidence>
<dbReference type="PANTHER" id="PTHR37309">
    <property type="entry name" value="SLR0284 PROTEIN"/>
    <property type="match status" value="1"/>
</dbReference>
<dbReference type="InterPro" id="IPR007165">
    <property type="entry name" value="Phage_holin_4_2"/>
</dbReference>
<evidence type="ECO:0000256" key="1">
    <source>
        <dbReference type="SAM" id="Phobius"/>
    </source>
</evidence>
<dbReference type="Proteomes" id="UP000235682">
    <property type="component" value="Unassembled WGS sequence"/>
</dbReference>
<proteinExistence type="predicted"/>
<comment type="caution">
    <text evidence="2">The sequence shown here is derived from an EMBL/GenBank/DDBJ whole genome shotgun (WGS) entry which is preliminary data.</text>
</comment>
<keyword evidence="1" id="KW-0812">Transmembrane</keyword>
<dbReference type="Pfam" id="PF04020">
    <property type="entry name" value="Phage_holin_4_2"/>
    <property type="match status" value="1"/>
</dbReference>
<keyword evidence="1" id="KW-1133">Transmembrane helix</keyword>
<dbReference type="EMBL" id="PNHE01000014">
    <property type="protein sequence ID" value="PMC58416.1"/>
    <property type="molecule type" value="Genomic_DNA"/>
</dbReference>
<evidence type="ECO:0000313" key="2">
    <source>
        <dbReference type="EMBL" id="PMC58416.1"/>
    </source>
</evidence>
<accession>A0A2N6SMZ9</accession>
<organism evidence="2 3">
    <name type="scientific">Dolosicoccus paucivorans</name>
    <dbReference type="NCBI Taxonomy" id="84521"/>
    <lineage>
        <taxon>Bacteria</taxon>
        <taxon>Bacillati</taxon>
        <taxon>Bacillota</taxon>
        <taxon>Bacilli</taxon>
        <taxon>Lactobacillales</taxon>
        <taxon>Aerococcaceae</taxon>
        <taxon>Dolosicoccus</taxon>
    </lineage>
</organism>